<dbReference type="EMBL" id="JAAITT010000013">
    <property type="protein sequence ID" value="NSJ49235.1"/>
    <property type="molecule type" value="Genomic_DNA"/>
</dbReference>
<name>A0AAW5C289_9FIRM</name>
<accession>A0AAW5C289</accession>
<dbReference type="InterPro" id="IPR023186">
    <property type="entry name" value="IUNH"/>
</dbReference>
<dbReference type="SUPFAM" id="SSF53590">
    <property type="entry name" value="Nucleoside hydrolase"/>
    <property type="match status" value="1"/>
</dbReference>
<evidence type="ECO:0000256" key="1">
    <source>
        <dbReference type="ARBA" id="ARBA00022801"/>
    </source>
</evidence>
<comment type="caution">
    <text evidence="4">The sequence shown here is derived from an EMBL/GenBank/DDBJ whole genome shotgun (WGS) entry which is preliminary data.</text>
</comment>
<keyword evidence="1 4" id="KW-0378">Hydrolase</keyword>
<keyword evidence="2" id="KW-0326">Glycosidase</keyword>
<evidence type="ECO:0000313" key="7">
    <source>
        <dbReference type="Proteomes" id="UP001299608"/>
    </source>
</evidence>
<dbReference type="PANTHER" id="PTHR12304">
    <property type="entry name" value="INOSINE-URIDINE PREFERRING NUCLEOSIDE HYDROLASE"/>
    <property type="match status" value="1"/>
</dbReference>
<protein>
    <submittedName>
        <fullName evidence="4">Nucleoside hydrolase</fullName>
    </submittedName>
</protein>
<keyword evidence="6" id="KW-1185">Reference proteome</keyword>
<dbReference type="AlphaFoldDB" id="A0AAW5C289"/>
<organism evidence="4 7">
    <name type="scientific">Enterocloster aldenensis</name>
    <dbReference type="NCBI Taxonomy" id="358742"/>
    <lineage>
        <taxon>Bacteria</taxon>
        <taxon>Bacillati</taxon>
        <taxon>Bacillota</taxon>
        <taxon>Clostridia</taxon>
        <taxon>Lachnospirales</taxon>
        <taxon>Lachnospiraceae</taxon>
        <taxon>Enterocloster</taxon>
    </lineage>
</organism>
<dbReference type="InterPro" id="IPR001910">
    <property type="entry name" value="Inosine/uridine_hydrolase_dom"/>
</dbReference>
<dbReference type="Proteomes" id="UP000669239">
    <property type="component" value="Unassembled WGS sequence"/>
</dbReference>
<dbReference type="Proteomes" id="UP001299608">
    <property type="component" value="Unassembled WGS sequence"/>
</dbReference>
<dbReference type="GO" id="GO:0006152">
    <property type="term" value="P:purine nucleoside catabolic process"/>
    <property type="evidence" value="ECO:0007669"/>
    <property type="project" value="TreeGrafter"/>
</dbReference>
<evidence type="ECO:0000313" key="4">
    <source>
        <dbReference type="EMBL" id="MCG4746671.1"/>
    </source>
</evidence>
<sequence length="317" mass="34584">MNYMILSVDTGIDDALAIAYALGQKTYRLLGITVSYGMAPLEKTYRNTRHLLNLMGHPEVPVYPGSSAPLQGIRTYNGDFHGMDGAANLLGEPAWEERPPEHMKSSVAFIHESIERYGRDLTLVTTGPLTDLARLLNLYPSQCRALGQVISMGGALTCPGNSSPVAEANIKADVAASKAVLEAGLPLTLIGLDVTRKTLLTWEEIQTWKNMGTAAGSFYCDLLTFYLNEYRRFYPYLQGCALHDPLAVAAACCPQIFTMLPFHLTVCTDGPVIGRITENLMADHGGTEETMVALKVDSHAFKSMFTEMMSYVLGGFA</sequence>
<evidence type="ECO:0000313" key="5">
    <source>
        <dbReference type="EMBL" id="NSJ49235.1"/>
    </source>
</evidence>
<proteinExistence type="predicted"/>
<evidence type="ECO:0000259" key="3">
    <source>
        <dbReference type="Pfam" id="PF01156"/>
    </source>
</evidence>
<dbReference type="RefSeq" id="WP_165641867.1">
    <property type="nucleotide sequence ID" value="NZ_JAAITT010000013.1"/>
</dbReference>
<gene>
    <name evidence="5" type="ORF">G5B36_11040</name>
    <name evidence="4" type="ORF">L0N08_14710</name>
</gene>
<reference evidence="5 6" key="1">
    <citation type="journal article" date="2020" name="Cell Host Microbe">
        <title>Functional and Genomic Variation between Human-Derived Isolates of Lachnospiraceae Reveals Inter- and Intra-Species Diversity.</title>
        <authorList>
            <person name="Sorbara M.T."/>
            <person name="Littmann E.R."/>
            <person name="Fontana E."/>
            <person name="Moody T.U."/>
            <person name="Kohout C.E."/>
            <person name="Gjonbalaj M."/>
            <person name="Eaton V."/>
            <person name="Seok R."/>
            <person name="Leiner I.M."/>
            <person name="Pamer E.G."/>
        </authorList>
    </citation>
    <scope>NUCLEOTIDE SEQUENCE [LARGE SCALE GENOMIC DNA]</scope>
    <source>
        <strain evidence="5 6">MSK.1.17</strain>
    </source>
</reference>
<dbReference type="GO" id="GO:0005829">
    <property type="term" value="C:cytosol"/>
    <property type="evidence" value="ECO:0007669"/>
    <property type="project" value="TreeGrafter"/>
</dbReference>
<feature type="domain" description="Inosine/uridine-preferring nucleoside hydrolase" evidence="3">
    <location>
        <begin position="4"/>
        <end position="302"/>
    </location>
</feature>
<reference evidence="5" key="2">
    <citation type="submission" date="2020-02" db="EMBL/GenBank/DDBJ databases">
        <authorList>
            <person name="Littmann E."/>
            <person name="Sorbara M."/>
        </authorList>
    </citation>
    <scope>NUCLEOTIDE SEQUENCE</scope>
    <source>
        <strain evidence="5">MSK.1.17</strain>
    </source>
</reference>
<dbReference type="InterPro" id="IPR036452">
    <property type="entry name" value="Ribo_hydro-like"/>
</dbReference>
<dbReference type="Gene3D" id="3.90.245.10">
    <property type="entry name" value="Ribonucleoside hydrolase-like"/>
    <property type="match status" value="1"/>
</dbReference>
<dbReference type="PANTHER" id="PTHR12304:SF4">
    <property type="entry name" value="URIDINE NUCLEOSIDASE"/>
    <property type="match status" value="1"/>
</dbReference>
<evidence type="ECO:0000313" key="6">
    <source>
        <dbReference type="Proteomes" id="UP000669239"/>
    </source>
</evidence>
<reference evidence="4" key="3">
    <citation type="submission" date="2022-01" db="EMBL/GenBank/DDBJ databases">
        <title>Collection of gut derived symbiotic bacterial strains cultured from healthy donors.</title>
        <authorList>
            <person name="Lin H."/>
            <person name="Kohout C."/>
            <person name="Waligurski E."/>
            <person name="Pamer E.G."/>
        </authorList>
    </citation>
    <scope>NUCLEOTIDE SEQUENCE</scope>
    <source>
        <strain evidence="4">DFI.6.55</strain>
    </source>
</reference>
<dbReference type="Pfam" id="PF01156">
    <property type="entry name" value="IU_nuc_hydro"/>
    <property type="match status" value="1"/>
</dbReference>
<dbReference type="EMBL" id="JAKNGE010000017">
    <property type="protein sequence ID" value="MCG4746671.1"/>
    <property type="molecule type" value="Genomic_DNA"/>
</dbReference>
<dbReference type="GO" id="GO:0008477">
    <property type="term" value="F:purine nucleosidase activity"/>
    <property type="evidence" value="ECO:0007669"/>
    <property type="project" value="TreeGrafter"/>
</dbReference>
<evidence type="ECO:0000256" key="2">
    <source>
        <dbReference type="ARBA" id="ARBA00023295"/>
    </source>
</evidence>